<comment type="caution">
    <text evidence="1">The sequence shown here is derived from an EMBL/GenBank/DDBJ whole genome shotgun (WGS) entry which is preliminary data.</text>
</comment>
<accession>A0A8H8D6Z8</accession>
<evidence type="ECO:0000313" key="2">
    <source>
        <dbReference type="Proteomes" id="UP000670092"/>
    </source>
</evidence>
<organism evidence="1 2">
    <name type="scientific">Ajellomyces capsulatus</name>
    <name type="common">Darling's disease fungus</name>
    <name type="synonym">Histoplasma capsulatum</name>
    <dbReference type="NCBI Taxonomy" id="5037"/>
    <lineage>
        <taxon>Eukaryota</taxon>
        <taxon>Fungi</taxon>
        <taxon>Dikarya</taxon>
        <taxon>Ascomycota</taxon>
        <taxon>Pezizomycotina</taxon>
        <taxon>Eurotiomycetes</taxon>
        <taxon>Eurotiomycetidae</taxon>
        <taxon>Onygenales</taxon>
        <taxon>Ajellomycetaceae</taxon>
        <taxon>Histoplasma</taxon>
    </lineage>
</organism>
<gene>
    <name evidence="1" type="ORF">I7I52_01038</name>
</gene>
<dbReference type="VEuPathDB" id="FungiDB:I7I52_01038"/>
<sequence length="91" mass="9990">MILLPSHCFLLSERMNGSFPSLLYFFLSISALSKTDYHVLPERASISSSASKDFVMMPGGLPLVYRSLGGRKDVSSSQHYSAESMPQASNL</sequence>
<protein>
    <submittedName>
        <fullName evidence="1">Uncharacterized protein</fullName>
    </submittedName>
</protein>
<name>A0A8H8D6Z8_AJECA</name>
<dbReference type="Proteomes" id="UP000670092">
    <property type="component" value="Unassembled WGS sequence"/>
</dbReference>
<evidence type="ECO:0000313" key="1">
    <source>
        <dbReference type="EMBL" id="KAG5303137.1"/>
    </source>
</evidence>
<dbReference type="EMBL" id="JAEVHI010000001">
    <property type="protein sequence ID" value="KAG5303137.1"/>
    <property type="molecule type" value="Genomic_DNA"/>
</dbReference>
<reference evidence="1 2" key="1">
    <citation type="submission" date="2021-01" db="EMBL/GenBank/DDBJ databases">
        <title>Chromosome-level genome assembly of a human fungal pathogen reveals clustering of transcriptionally co-regulated genes.</title>
        <authorList>
            <person name="Voorhies M."/>
            <person name="Cohen S."/>
            <person name="Shea T.P."/>
            <person name="Petrus S."/>
            <person name="Munoz J.F."/>
            <person name="Poplawski S."/>
            <person name="Goldman W.E."/>
            <person name="Michael T."/>
            <person name="Cuomo C.A."/>
            <person name="Sil A."/>
            <person name="Beyhan S."/>
        </authorList>
    </citation>
    <scope>NUCLEOTIDE SEQUENCE [LARGE SCALE GENOMIC DNA]</scope>
    <source>
        <strain evidence="1 2">G184AR</strain>
    </source>
</reference>
<proteinExistence type="predicted"/>
<dbReference type="AlphaFoldDB" id="A0A8H8D6Z8"/>